<dbReference type="RefSeq" id="WP_013295570.1">
    <property type="nucleotide sequence ID" value="NC_014408.1"/>
</dbReference>
<dbReference type="SMART" id="SM00490">
    <property type="entry name" value="HELICc"/>
    <property type="match status" value="1"/>
</dbReference>
<keyword evidence="7" id="KW-1185">Reference proteome</keyword>
<dbReference type="CDD" id="cd17922">
    <property type="entry name" value="DEXHc_LHR-like"/>
    <property type="match status" value="1"/>
</dbReference>
<evidence type="ECO:0000259" key="5">
    <source>
        <dbReference type="PROSITE" id="PS51194"/>
    </source>
</evidence>
<dbReference type="InterPro" id="IPR027417">
    <property type="entry name" value="P-loop_NTPase"/>
</dbReference>
<dbReference type="AlphaFoldDB" id="D9PVU8"/>
<keyword evidence="6" id="KW-0347">Helicase</keyword>
<keyword evidence="2" id="KW-0067">ATP-binding</keyword>
<reference key="1">
    <citation type="submission" date="2009-08" db="EMBL/GenBank/DDBJ databases">
        <title>The genome sequence of Methanothermobacter marburgensis.</title>
        <authorList>
            <person name="Kaster A."/>
            <person name="Seedorf H."/>
            <person name="Goenrich M."/>
            <person name="Wiezer A."/>
            <person name="Liesegang H."/>
            <person name="Thauer R."/>
            <person name="Gottschalk G."/>
        </authorList>
    </citation>
    <scope>NUCLEOTIDE SEQUENCE</scope>
    <source>
        <strain>Marburg</strain>
    </source>
</reference>
<sequence length="710" mass="81116">MSSESLNPRLRHFLANRLGWRSLREVQKSAIEAIGRGEDTLIVAPTASGKTEAAMIPVFNSILTEGLPPVSLLYVSPLKALINDMHSRLEYWGNHFNLEVMKWHGDVPPDTKRRFIRNPADILLITPESLEVIMVNRSRDERERIFRNLRYIIVDEIHYFIESDRGVQLNSLLARLERYTAVRPQRIGLSATVGNPEDVLEWMSPSGVVVKESSDRRLQYRIFSGGEAGVIDVLRRLTGRKVLIFVPSRREAERYYNIIRRCLDVDVFIHHSSLNRESREEAEEKFKSISAAFMVSTSTLELGIDVGDIDVVVHLRSPTTVNQFLQRTGRSGRRSGNQRTIIFHEGEVLLALSVVSLALSGKLEMLRIPRRPLDIYFHQILSSVFEIEKPGPAEIYRGLGRAHVFSDINQGDFRHLLEFMGESDFIRKHGTYLYHGFNFEKVFGKMNFLEFYSVFYPTYEFTVKHGTKTIGTLDAFFAVTYLEEGRGFVLGGENWIVREIDHEKFIVKVKPCSRKASIPDWSGGGAPVSFEVARHAYDILLGKFNRDLLKWLDDASRERVLSEMARASAAGLTRDVIPVSVGSDVEIHTFGGERVNGLISDIFRMEHDAYRVRDDAFAARFSAKVDYDDVVSTLNEIPSIISEEDFPLRLHDRLDRMVKNKFIEHLPEDVAAHIKYSLLYRPDELMGLLEASRPVEVEGFRIQVFHGSKK</sequence>
<dbReference type="InterPro" id="IPR052511">
    <property type="entry name" value="ATP-dep_Helicase"/>
</dbReference>
<dbReference type="STRING" id="79929.MTBMA_c07510"/>
<dbReference type="GO" id="GO:0016887">
    <property type="term" value="F:ATP hydrolysis activity"/>
    <property type="evidence" value="ECO:0007669"/>
    <property type="project" value="TreeGrafter"/>
</dbReference>
<dbReference type="InterPro" id="IPR017170">
    <property type="entry name" value="Lhr-like"/>
</dbReference>
<comment type="similarity">
    <text evidence="3">Belongs to the Lhr helicase family. Lhr-Core subfamily.</text>
</comment>
<evidence type="ECO:0000313" key="6">
    <source>
        <dbReference type="EMBL" id="ADL58346.1"/>
    </source>
</evidence>
<dbReference type="PROSITE" id="PS51194">
    <property type="entry name" value="HELICASE_CTER"/>
    <property type="match status" value="1"/>
</dbReference>
<dbReference type="GeneID" id="9704459"/>
<dbReference type="GO" id="GO:0003677">
    <property type="term" value="F:DNA binding"/>
    <property type="evidence" value="ECO:0007669"/>
    <property type="project" value="TreeGrafter"/>
</dbReference>
<dbReference type="InterPro" id="IPR001650">
    <property type="entry name" value="Helicase_C-like"/>
</dbReference>
<dbReference type="SMART" id="SM00487">
    <property type="entry name" value="DEXDc"/>
    <property type="match status" value="1"/>
</dbReference>
<dbReference type="PANTHER" id="PTHR47962">
    <property type="entry name" value="ATP-DEPENDENT HELICASE LHR-RELATED-RELATED"/>
    <property type="match status" value="1"/>
</dbReference>
<dbReference type="GO" id="GO:0004386">
    <property type="term" value="F:helicase activity"/>
    <property type="evidence" value="ECO:0007669"/>
    <property type="project" value="UniProtKB-KW"/>
</dbReference>
<gene>
    <name evidence="6" type="ordered locus">MTBMA_c07510</name>
</gene>
<dbReference type="GeneID" id="77399530"/>
<dbReference type="GO" id="GO:0005524">
    <property type="term" value="F:ATP binding"/>
    <property type="evidence" value="ECO:0007669"/>
    <property type="project" value="UniProtKB-KW"/>
</dbReference>
<dbReference type="KEGG" id="mmg:MTBMA_c07510"/>
<dbReference type="Pfam" id="PF00270">
    <property type="entry name" value="DEAD"/>
    <property type="match status" value="1"/>
</dbReference>
<dbReference type="SUPFAM" id="SSF52540">
    <property type="entry name" value="P-loop containing nucleoside triphosphate hydrolases"/>
    <property type="match status" value="1"/>
</dbReference>
<feature type="domain" description="Helicase ATP-binding" evidence="4">
    <location>
        <begin position="31"/>
        <end position="211"/>
    </location>
</feature>
<dbReference type="InterPro" id="IPR011545">
    <property type="entry name" value="DEAD/DEAH_box_helicase_dom"/>
</dbReference>
<dbReference type="HOGENOM" id="CLU_002025_2_0_2"/>
<protein>
    <submittedName>
        <fullName evidence="6">Predicted ATP-dependent helicase</fullName>
    </submittedName>
</protein>
<dbReference type="PIRSF" id="PIRSF037307">
    <property type="entry name" value="Lhr-like_helic_prd"/>
    <property type="match status" value="1"/>
</dbReference>
<organism evidence="6 7">
    <name type="scientific">Methanothermobacter marburgensis (strain ATCC BAA-927 / DSM 2133 / JCM 14651 / NBRC 100331 / OCM 82 / Marburg)</name>
    <name type="common">Methanobacterium thermoautotrophicum</name>
    <dbReference type="NCBI Taxonomy" id="79929"/>
    <lineage>
        <taxon>Archaea</taxon>
        <taxon>Methanobacteriati</taxon>
        <taxon>Methanobacteriota</taxon>
        <taxon>Methanomada group</taxon>
        <taxon>Methanobacteria</taxon>
        <taxon>Methanobacteriales</taxon>
        <taxon>Methanobacteriaceae</taxon>
        <taxon>Methanothermobacter</taxon>
    </lineage>
</organism>
<proteinExistence type="inferred from homology"/>
<evidence type="ECO:0000256" key="1">
    <source>
        <dbReference type="ARBA" id="ARBA00022741"/>
    </source>
</evidence>
<dbReference type="Pfam" id="PF00271">
    <property type="entry name" value="Helicase_C"/>
    <property type="match status" value="1"/>
</dbReference>
<evidence type="ECO:0000259" key="4">
    <source>
        <dbReference type="PROSITE" id="PS51192"/>
    </source>
</evidence>
<dbReference type="PROSITE" id="PS51192">
    <property type="entry name" value="HELICASE_ATP_BIND_1"/>
    <property type="match status" value="1"/>
</dbReference>
<evidence type="ECO:0000256" key="3">
    <source>
        <dbReference type="ARBA" id="ARBA00093467"/>
    </source>
</evidence>
<name>D9PVU8_METTM</name>
<dbReference type="PANTHER" id="PTHR47962:SF5">
    <property type="entry name" value="ATP-DEPENDENT HELICASE LHR-RELATED"/>
    <property type="match status" value="1"/>
</dbReference>
<dbReference type="PaxDb" id="79929-MTBMA_c07510"/>
<dbReference type="GO" id="GO:0140097">
    <property type="term" value="F:catalytic activity, acting on DNA"/>
    <property type="evidence" value="ECO:0007669"/>
    <property type="project" value="UniProtKB-ARBA"/>
</dbReference>
<dbReference type="InterPro" id="IPR014001">
    <property type="entry name" value="Helicase_ATP-bd"/>
</dbReference>
<dbReference type="OrthoDB" id="372104at2157"/>
<dbReference type="EMBL" id="CP001710">
    <property type="protein sequence ID" value="ADL58346.1"/>
    <property type="molecule type" value="Genomic_DNA"/>
</dbReference>
<evidence type="ECO:0000313" key="7">
    <source>
        <dbReference type="Proteomes" id="UP000000345"/>
    </source>
</evidence>
<dbReference type="PATRIC" id="fig|79929.8.peg.736"/>
<feature type="domain" description="Helicase C-terminal" evidence="5">
    <location>
        <begin position="229"/>
        <end position="374"/>
    </location>
</feature>
<dbReference type="Gene3D" id="3.40.50.300">
    <property type="entry name" value="P-loop containing nucleotide triphosphate hydrolases"/>
    <property type="match status" value="2"/>
</dbReference>
<reference evidence="6 7" key="2">
    <citation type="journal article" date="2010" name="J. Bacteriol.">
        <title>Complete genome sequence of Methanothermobacter marburgensis, a methanoarchaeon model organism.</title>
        <authorList>
            <person name="Liesegang H."/>
            <person name="Kaster A.K."/>
            <person name="Wiezer A."/>
            <person name="Goenrich M."/>
            <person name="Wollherr A."/>
            <person name="Seedorf H."/>
            <person name="Gottschalk G."/>
            <person name="Thauer R.K."/>
        </authorList>
    </citation>
    <scope>NUCLEOTIDE SEQUENCE [LARGE SCALE GENOMIC DNA]</scope>
    <source>
        <strain evidence="7">ATCC BAA-927 / DSM 2133 / JCM 14651 / NBRC 100331 / OCM 82 / Marburg</strain>
    </source>
</reference>
<keyword evidence="1" id="KW-0547">Nucleotide-binding</keyword>
<evidence type="ECO:0000256" key="2">
    <source>
        <dbReference type="ARBA" id="ARBA00022840"/>
    </source>
</evidence>
<dbReference type="Proteomes" id="UP000000345">
    <property type="component" value="Chromosome"/>
</dbReference>
<accession>D9PVU8</accession>
<keyword evidence="6" id="KW-0378">Hydrolase</keyword>